<dbReference type="InterPro" id="IPR011004">
    <property type="entry name" value="Trimer_LpxA-like_sf"/>
</dbReference>
<name>A0A5C1E4I1_9RHOO</name>
<dbReference type="AlphaFoldDB" id="A0A5C1E4I1"/>
<evidence type="ECO:0000313" key="2">
    <source>
        <dbReference type="Proteomes" id="UP000323671"/>
    </source>
</evidence>
<dbReference type="KEGG" id="otr:OTERR_01480"/>
<dbReference type="SUPFAM" id="SSF51161">
    <property type="entry name" value="Trimeric LpxA-like enzymes"/>
    <property type="match status" value="1"/>
</dbReference>
<dbReference type="Proteomes" id="UP000323671">
    <property type="component" value="Chromosome"/>
</dbReference>
<sequence length="360" mass="38112">MMGLLLLALSCAVLFLLPLVPAALEWWRPSDNAPLRVVREYDGSISHFAASFQRFVDAQLRPYLEQARSSAGQVEGALANGTRIIAVAPGQPLHLDDEEEKRRECERLILSPGDLTLPGERIYSGEIFAQGAIHGGPGLVLRAALAKGDIDLAAESYVMRWIHAEGEAVVGVRSRLYGRASAVRRLAVGPGSQFGRIFAPRIEFTPVAPPARPARLVLQRRPALALPSRVQANDVGRWLVRGDLAVQPQCWHRGHLIAAAGLQVGEGAFVAGSVKGNRDVTLAAGSCVLGSVVAAGSVFLAQDSRALGPIVAEDVVEIGPGCVVGTPEHPTTITAPHIRVAPGALVHGSVWAREGGEVLA</sequence>
<accession>A0A5C1E4I1</accession>
<dbReference type="EMBL" id="CP022579">
    <property type="protein sequence ID" value="QEL63624.1"/>
    <property type="molecule type" value="Genomic_DNA"/>
</dbReference>
<keyword evidence="2" id="KW-1185">Reference proteome</keyword>
<gene>
    <name evidence="1" type="ORF">OTERR_01480</name>
</gene>
<evidence type="ECO:0000313" key="1">
    <source>
        <dbReference type="EMBL" id="QEL63624.1"/>
    </source>
</evidence>
<organism evidence="1 2">
    <name type="scientific">Oryzomicrobium terrae</name>
    <dbReference type="NCBI Taxonomy" id="1735038"/>
    <lineage>
        <taxon>Bacteria</taxon>
        <taxon>Pseudomonadati</taxon>
        <taxon>Pseudomonadota</taxon>
        <taxon>Betaproteobacteria</taxon>
        <taxon>Rhodocyclales</taxon>
        <taxon>Rhodocyclaceae</taxon>
        <taxon>Oryzomicrobium</taxon>
    </lineage>
</organism>
<proteinExistence type="predicted"/>
<evidence type="ECO:0008006" key="3">
    <source>
        <dbReference type="Google" id="ProtNLM"/>
    </source>
</evidence>
<reference evidence="1 2" key="1">
    <citation type="submission" date="2017-07" db="EMBL/GenBank/DDBJ databases">
        <title>Complete genome sequence of Oryzomicrobium terrae TPP412.</title>
        <authorList>
            <person name="Chiu L.-W."/>
            <person name="Lo K.-J."/>
            <person name="Tsai Y.-M."/>
            <person name="Lin S.-S."/>
            <person name="Kuo C.-H."/>
            <person name="Liu C.-T."/>
        </authorList>
    </citation>
    <scope>NUCLEOTIDE SEQUENCE [LARGE SCALE GENOMIC DNA]</scope>
    <source>
        <strain evidence="1 2">TPP412</strain>
    </source>
</reference>
<protein>
    <recommendedName>
        <fullName evidence="3">Polymer-forming cytoskeletal protein</fullName>
    </recommendedName>
</protein>